<dbReference type="InterPro" id="IPR023439">
    <property type="entry name" value="Mal_deCO2ase/Cit_lyase_ACP"/>
</dbReference>
<reference evidence="4 5" key="1">
    <citation type="submission" date="2019-08" db="EMBL/GenBank/DDBJ databases">
        <title>Complete genome sequence of Spiroplasma chinense CCH (DSM 19755).</title>
        <authorList>
            <person name="Shen H.-Y."/>
            <person name="Lin Y.-C."/>
            <person name="Chou L."/>
            <person name="Kuo C.-H."/>
        </authorList>
    </citation>
    <scope>NUCLEOTIDE SEQUENCE [LARGE SCALE GENOMIC DNA]</scope>
    <source>
        <strain evidence="4 5">CCH</strain>
    </source>
</reference>
<comment type="subcellular location">
    <subcellularLocation>
        <location evidence="1">Cytoplasm</location>
    </subcellularLocation>
</comment>
<dbReference type="GO" id="GO:0016829">
    <property type="term" value="F:lyase activity"/>
    <property type="evidence" value="ECO:0007669"/>
    <property type="project" value="UniProtKB-KW"/>
</dbReference>
<dbReference type="NCBIfam" id="NF009726">
    <property type="entry name" value="PRK13253.1"/>
    <property type="match status" value="1"/>
</dbReference>
<evidence type="ECO:0000256" key="1">
    <source>
        <dbReference type="ARBA" id="ARBA00004496"/>
    </source>
</evidence>
<organism evidence="4 5">
    <name type="scientific">Spiroplasma chinense</name>
    <dbReference type="NCBI Taxonomy" id="216932"/>
    <lineage>
        <taxon>Bacteria</taxon>
        <taxon>Bacillati</taxon>
        <taxon>Mycoplasmatota</taxon>
        <taxon>Mollicutes</taxon>
        <taxon>Entomoplasmatales</taxon>
        <taxon>Spiroplasmataceae</taxon>
        <taxon>Spiroplasma</taxon>
    </lineage>
</organism>
<keyword evidence="2" id="KW-0963">Cytoplasm</keyword>
<evidence type="ECO:0000256" key="3">
    <source>
        <dbReference type="ARBA" id="ARBA00022553"/>
    </source>
</evidence>
<dbReference type="GO" id="GO:0005737">
    <property type="term" value="C:cytoplasm"/>
    <property type="evidence" value="ECO:0007669"/>
    <property type="project" value="UniProtKB-SubCell"/>
</dbReference>
<dbReference type="NCBIfam" id="TIGR01608">
    <property type="entry name" value="citD"/>
    <property type="match status" value="1"/>
</dbReference>
<proteinExistence type="predicted"/>
<dbReference type="InterPro" id="IPR006495">
    <property type="entry name" value="CitD"/>
</dbReference>
<dbReference type="RefSeq" id="WP_166507827.1">
    <property type="nucleotide sequence ID" value="NZ_CP043026.1"/>
</dbReference>
<keyword evidence="3" id="KW-0597">Phosphoprotein</keyword>
<dbReference type="Pfam" id="PF06857">
    <property type="entry name" value="ACP"/>
    <property type="match status" value="1"/>
</dbReference>
<protein>
    <submittedName>
        <fullName evidence="4">Citrate lyase subunit gamma</fullName>
    </submittedName>
</protein>
<dbReference type="Proteomes" id="UP000323144">
    <property type="component" value="Chromosome"/>
</dbReference>
<dbReference type="KEGG" id="schi:SCHIN_v1c02350"/>
<keyword evidence="4" id="KW-0456">Lyase</keyword>
<evidence type="ECO:0000313" key="4">
    <source>
        <dbReference type="EMBL" id="QEH61432.1"/>
    </source>
</evidence>
<name>A0A5B9Y5X4_9MOLU</name>
<sequence>MEKIVVGSVESGDLMMSISESSAGHNEIVIDSKFIQQYGDEIKEIISNICNEYNVNNAKIEVNDQGAIPAVIRARTKTGLERFLNK</sequence>
<evidence type="ECO:0000313" key="5">
    <source>
        <dbReference type="Proteomes" id="UP000323144"/>
    </source>
</evidence>
<gene>
    <name evidence="4" type="primary">citD</name>
    <name evidence="4" type="ORF">SCHIN_v1c02350</name>
</gene>
<dbReference type="AlphaFoldDB" id="A0A5B9Y5X4"/>
<evidence type="ECO:0000256" key="2">
    <source>
        <dbReference type="ARBA" id="ARBA00022490"/>
    </source>
</evidence>
<keyword evidence="5" id="KW-1185">Reference proteome</keyword>
<accession>A0A5B9Y5X4</accession>
<dbReference type="EMBL" id="CP043026">
    <property type="protein sequence ID" value="QEH61432.1"/>
    <property type="molecule type" value="Genomic_DNA"/>
</dbReference>